<evidence type="ECO:0000313" key="3">
    <source>
        <dbReference type="Proteomes" id="UP000324701"/>
    </source>
</evidence>
<dbReference type="InterPro" id="IPR032710">
    <property type="entry name" value="NTF2-like_dom_sf"/>
</dbReference>
<comment type="caution">
    <text evidence="2">The sequence shown here is derived from an EMBL/GenBank/DDBJ whole genome shotgun (WGS) entry which is preliminary data.</text>
</comment>
<dbReference type="Proteomes" id="UP000324701">
    <property type="component" value="Unassembled WGS sequence"/>
</dbReference>
<dbReference type="InterPro" id="IPR037401">
    <property type="entry name" value="SnoaL-like"/>
</dbReference>
<organism evidence="2 3">
    <name type="scientific">Mycobacterium simiae</name>
    <name type="common">Mycobacterium habana</name>
    <dbReference type="NCBI Taxonomy" id="1784"/>
    <lineage>
        <taxon>Bacteria</taxon>
        <taxon>Bacillati</taxon>
        <taxon>Actinomycetota</taxon>
        <taxon>Actinomycetes</taxon>
        <taxon>Mycobacteriales</taxon>
        <taxon>Mycobacteriaceae</taxon>
        <taxon>Mycobacterium</taxon>
        <taxon>Mycobacterium simiae complex</taxon>
    </lineage>
</organism>
<evidence type="ECO:0000313" key="2">
    <source>
        <dbReference type="EMBL" id="KAA1250639.1"/>
    </source>
</evidence>
<dbReference type="Gene3D" id="3.10.450.50">
    <property type="match status" value="1"/>
</dbReference>
<accession>A0A5B1BU34</accession>
<dbReference type="Pfam" id="PF12680">
    <property type="entry name" value="SnoaL_2"/>
    <property type="match status" value="1"/>
</dbReference>
<keyword evidence="3" id="KW-1185">Reference proteome</keyword>
<dbReference type="SUPFAM" id="SSF54427">
    <property type="entry name" value="NTF2-like"/>
    <property type="match status" value="1"/>
</dbReference>
<proteinExistence type="predicted"/>
<name>A0A5B1BU34_MYCSI</name>
<sequence length="143" mass="16496">MVTAFPERSATMNTAEWRRLSDDCLDGWNRHDVDDVVAWYDEPFVYRDPNTRGDIQRHDALRDYLTKLFERWEMTWSTCEVFPFDGSDGAAVTWNATFRLRTGPGRVDIRGIDILVLRDGKIARDDIFFDRSLLTALATTSAA</sequence>
<dbReference type="OrthoDB" id="4730608at2"/>
<feature type="domain" description="SnoaL-like" evidence="1">
    <location>
        <begin position="25"/>
        <end position="124"/>
    </location>
</feature>
<protein>
    <submittedName>
        <fullName evidence="2">Nuclear transport factor 2 family protein</fullName>
    </submittedName>
</protein>
<reference evidence="2 3" key="1">
    <citation type="submission" date="2019-09" db="EMBL/GenBank/DDBJ databases">
        <title>Report of infection by Mycobacterium simiae a patient suffering from pulmonary tuberculosis.</title>
        <authorList>
            <person name="Mohanty P.S."/>
            <person name="Bansal A.K."/>
            <person name="Singh H."/>
            <person name="Sharma S."/>
            <person name="Patil S.A."/>
            <person name="Upadhaya P."/>
            <person name="Singh P.K."/>
            <person name="Kumar D."/>
            <person name="Kumar S."/>
            <person name="Singh R.K."/>
            <person name="Chaudhary B."/>
        </authorList>
    </citation>
    <scope>NUCLEOTIDE SEQUENCE [LARGE SCALE GENOMIC DNA]</scope>
    <source>
        <strain evidence="2 3">JAL-560-SIM</strain>
    </source>
</reference>
<dbReference type="AlphaFoldDB" id="A0A5B1BU34"/>
<evidence type="ECO:0000259" key="1">
    <source>
        <dbReference type="Pfam" id="PF12680"/>
    </source>
</evidence>
<dbReference type="EMBL" id="VTZN01000037">
    <property type="protein sequence ID" value="KAA1250639.1"/>
    <property type="molecule type" value="Genomic_DNA"/>
</dbReference>
<gene>
    <name evidence="2" type="ORF">F0Q45_08660</name>
</gene>